<evidence type="ECO:0000256" key="7">
    <source>
        <dbReference type="ARBA" id="ARBA00074635"/>
    </source>
</evidence>
<keyword evidence="5" id="KW-0206">Cytoskeleton</keyword>
<evidence type="ECO:0000256" key="5">
    <source>
        <dbReference type="ARBA" id="ARBA00023212"/>
    </source>
</evidence>
<dbReference type="PANTHER" id="PTHR11937">
    <property type="entry name" value="ACTIN"/>
    <property type="match status" value="1"/>
</dbReference>
<evidence type="ECO:0000256" key="3">
    <source>
        <dbReference type="ARBA" id="ARBA00005665"/>
    </source>
</evidence>
<reference evidence="8" key="1">
    <citation type="submission" date="2020-04" db="EMBL/GenBank/DDBJ databases">
        <authorList>
            <person name="Neveu A P."/>
        </authorList>
    </citation>
    <scope>NUCLEOTIDE SEQUENCE</scope>
    <source>
        <tissue evidence="8">Whole embryo</tissue>
    </source>
</reference>
<dbReference type="InterPro" id="IPR043129">
    <property type="entry name" value="ATPase_NBD"/>
</dbReference>
<dbReference type="CDD" id="cd10210">
    <property type="entry name" value="ASKHA_NBD_Arp6"/>
    <property type="match status" value="1"/>
</dbReference>
<sequence length="400" mass="46217">MKNVVVLDNGACTLKICRSGETVVRTVPNSIFRSKTERRKSFVSSRIDSCKDFSSLFYVLPFQKGYLLNWDVQRQIWDFIFGKDVLNLKFNETSVIVTEPHFNFASIQESMNEIFFEEYEFNSIIRINASTLASHQYSHDNPEENCCLVVDSGYSFTHIVPYYKNRKIVEAVCRIDVGGKLITNHLKEVISYRQLQVMDETYVMNQVKEDACYISMSFNEEMATCKKKGKENTVLRDYVLPDYTQIKRGYIKPVEESKKPNPKSKTQEQTIRLTVERFTVPEILFHPSDVGISQMGLAEGILHSISKCPEKYRPHLLRNILLIGGNCLFPNFKERLEHDVRELAPDEQEIFIILPPDPTTYACQGGMTWSNSDGIKKHWLSQRDYQEGGQVTCAKYFPDI</sequence>
<dbReference type="Gene3D" id="3.30.420.40">
    <property type="match status" value="2"/>
</dbReference>
<protein>
    <recommendedName>
        <fullName evidence="7">Actin-related protein 6</fullName>
    </recommendedName>
</protein>
<evidence type="ECO:0000256" key="6">
    <source>
        <dbReference type="ARBA" id="ARBA00023242"/>
    </source>
</evidence>
<evidence type="ECO:0000256" key="1">
    <source>
        <dbReference type="ARBA" id="ARBA00004123"/>
    </source>
</evidence>
<name>A0A6F9D523_9ASCI</name>
<accession>A0A6F9D523</accession>
<dbReference type="Pfam" id="PF00022">
    <property type="entry name" value="Actin"/>
    <property type="match status" value="1"/>
</dbReference>
<dbReference type="EMBL" id="LR782702">
    <property type="protein sequence ID" value="CAB3219971.1"/>
    <property type="molecule type" value="mRNA"/>
</dbReference>
<evidence type="ECO:0000256" key="4">
    <source>
        <dbReference type="ARBA" id="ARBA00022490"/>
    </source>
</evidence>
<dbReference type="GO" id="GO:0005634">
    <property type="term" value="C:nucleus"/>
    <property type="evidence" value="ECO:0007669"/>
    <property type="project" value="UniProtKB-SubCell"/>
</dbReference>
<dbReference type="Gene3D" id="2.30.36.70">
    <property type="entry name" value="Actin, Chain A, domain 2"/>
    <property type="match status" value="1"/>
</dbReference>
<dbReference type="GO" id="GO:0005856">
    <property type="term" value="C:cytoskeleton"/>
    <property type="evidence" value="ECO:0007669"/>
    <property type="project" value="UniProtKB-SubCell"/>
</dbReference>
<dbReference type="FunFam" id="2.30.36.70:FF:000003">
    <property type="entry name" value="Actin-related protein 6"/>
    <property type="match status" value="1"/>
</dbReference>
<comment type="subcellular location">
    <subcellularLocation>
        <location evidence="2">Cytoplasm</location>
        <location evidence="2">Cytoskeleton</location>
    </subcellularLocation>
    <subcellularLocation>
        <location evidence="1">Nucleus</location>
    </subcellularLocation>
</comment>
<evidence type="ECO:0000256" key="2">
    <source>
        <dbReference type="ARBA" id="ARBA00004245"/>
    </source>
</evidence>
<dbReference type="FunFam" id="3.90.640.10:FF:000014">
    <property type="entry name" value="Putative actin-related protein 6"/>
    <property type="match status" value="1"/>
</dbReference>
<dbReference type="SUPFAM" id="SSF53067">
    <property type="entry name" value="Actin-like ATPase domain"/>
    <property type="match status" value="2"/>
</dbReference>
<dbReference type="InterPro" id="IPR004000">
    <property type="entry name" value="Actin"/>
</dbReference>
<keyword evidence="4" id="KW-0963">Cytoplasm</keyword>
<dbReference type="AlphaFoldDB" id="A0A6F9D523"/>
<proteinExistence type="evidence at transcript level"/>
<dbReference type="SMART" id="SM00268">
    <property type="entry name" value="ACTIN"/>
    <property type="match status" value="1"/>
</dbReference>
<dbReference type="Gene3D" id="3.90.640.10">
    <property type="entry name" value="Actin, Chain A, domain 4"/>
    <property type="match status" value="1"/>
</dbReference>
<evidence type="ECO:0000313" key="8">
    <source>
        <dbReference type="EMBL" id="CAB3219971.1"/>
    </source>
</evidence>
<comment type="similarity">
    <text evidence="3">Belongs to the actin family. ARP6 subfamily.</text>
</comment>
<keyword evidence="6" id="KW-0539">Nucleus</keyword>
<organism evidence="8">
    <name type="scientific">Phallusia mammillata</name>
    <dbReference type="NCBI Taxonomy" id="59560"/>
    <lineage>
        <taxon>Eukaryota</taxon>
        <taxon>Metazoa</taxon>
        <taxon>Chordata</taxon>
        <taxon>Tunicata</taxon>
        <taxon>Ascidiacea</taxon>
        <taxon>Phlebobranchia</taxon>
        <taxon>Ascidiidae</taxon>
        <taxon>Phallusia</taxon>
    </lineage>
</organism>
<gene>
    <name evidence="8" type="primary">Actr6</name>
</gene>